<accession>A0A0G0QNU8</accession>
<protein>
    <submittedName>
        <fullName evidence="2">HNH endonuclease</fullName>
    </submittedName>
</protein>
<dbReference type="AlphaFoldDB" id="A0A0G0QNU8"/>
<sequence>MRLVFYDDPDYKLKQSIITKRAWRDGKLNSLIKPHVKKRCKNPACNKIFSTKPYDPKIYCSHSCSAAISNPKRKHLHFCFTCQKEIKRSSYKYCSNYCQWNNYYKQYIARWKHGLENGVIGINTKTISAYLRHYLKEKYNDKCSKCGWDQKHPKTLVVPLEINHIDGNAENNKEDNLELLCPNCHALTPNFRNLNKGNGRNWRLRKLRS</sequence>
<comment type="caution">
    <text evidence="2">The sequence shown here is derived from an EMBL/GenBank/DDBJ whole genome shotgun (WGS) entry which is preliminary data.</text>
</comment>
<reference evidence="2 3" key="1">
    <citation type="journal article" date="2015" name="Nature">
        <title>rRNA introns, odd ribosomes, and small enigmatic genomes across a large radiation of phyla.</title>
        <authorList>
            <person name="Brown C.T."/>
            <person name="Hug L.A."/>
            <person name="Thomas B.C."/>
            <person name="Sharon I."/>
            <person name="Castelle C.J."/>
            <person name="Singh A."/>
            <person name="Wilkins M.J."/>
            <person name="Williams K.H."/>
            <person name="Banfield J.F."/>
        </authorList>
    </citation>
    <scope>NUCLEOTIDE SEQUENCE [LARGE SCALE GENOMIC DNA]</scope>
</reference>
<keyword evidence="2" id="KW-0255">Endonuclease</keyword>
<proteinExistence type="predicted"/>
<keyword evidence="2" id="KW-0540">Nuclease</keyword>
<dbReference type="CDD" id="cd00085">
    <property type="entry name" value="HNHc"/>
    <property type="match status" value="1"/>
</dbReference>
<evidence type="ECO:0000259" key="1">
    <source>
        <dbReference type="Pfam" id="PF01844"/>
    </source>
</evidence>
<dbReference type="Proteomes" id="UP000034881">
    <property type="component" value="Unassembled WGS sequence"/>
</dbReference>
<evidence type="ECO:0000313" key="2">
    <source>
        <dbReference type="EMBL" id="KKR41798.1"/>
    </source>
</evidence>
<dbReference type="EMBL" id="LBYB01000006">
    <property type="protein sequence ID" value="KKR41798.1"/>
    <property type="molecule type" value="Genomic_DNA"/>
</dbReference>
<evidence type="ECO:0000313" key="3">
    <source>
        <dbReference type="Proteomes" id="UP000034881"/>
    </source>
</evidence>
<dbReference type="GO" id="GO:0008270">
    <property type="term" value="F:zinc ion binding"/>
    <property type="evidence" value="ECO:0007669"/>
    <property type="project" value="InterPro"/>
</dbReference>
<name>A0A0G0QNU8_9BACT</name>
<organism evidence="2 3">
    <name type="scientific">Candidatus Daviesbacteria bacterium GW2011_GWC2_40_12</name>
    <dbReference type="NCBI Taxonomy" id="1618431"/>
    <lineage>
        <taxon>Bacteria</taxon>
        <taxon>Candidatus Daviesiibacteriota</taxon>
    </lineage>
</organism>
<dbReference type="Pfam" id="PF01844">
    <property type="entry name" value="HNH"/>
    <property type="match status" value="1"/>
</dbReference>
<keyword evidence="2" id="KW-0378">Hydrolase</keyword>
<dbReference type="GO" id="GO:0003676">
    <property type="term" value="F:nucleic acid binding"/>
    <property type="evidence" value="ECO:0007669"/>
    <property type="project" value="InterPro"/>
</dbReference>
<feature type="domain" description="HNH" evidence="1">
    <location>
        <begin position="143"/>
        <end position="185"/>
    </location>
</feature>
<dbReference type="InterPro" id="IPR002711">
    <property type="entry name" value="HNH"/>
</dbReference>
<dbReference type="GO" id="GO:0004519">
    <property type="term" value="F:endonuclease activity"/>
    <property type="evidence" value="ECO:0007669"/>
    <property type="project" value="UniProtKB-KW"/>
</dbReference>
<gene>
    <name evidence="2" type="ORF">UT77_C0006G0030</name>
</gene>
<dbReference type="InterPro" id="IPR003615">
    <property type="entry name" value="HNH_nuc"/>
</dbReference>